<feature type="coiled-coil region" evidence="4">
    <location>
        <begin position="382"/>
        <end position="427"/>
    </location>
</feature>
<dbReference type="Proteomes" id="UP001159042">
    <property type="component" value="Unassembled WGS sequence"/>
</dbReference>
<reference evidence="6 7" key="1">
    <citation type="journal article" date="2023" name="Insect Mol. Biol.">
        <title>Genome sequencing provides insights into the evolution of gene families encoding plant cell wall-degrading enzymes in longhorned beetles.</title>
        <authorList>
            <person name="Shin N.R."/>
            <person name="Okamura Y."/>
            <person name="Kirsch R."/>
            <person name="Pauchet Y."/>
        </authorList>
    </citation>
    <scope>NUCLEOTIDE SEQUENCE [LARGE SCALE GENOMIC DNA]</scope>
    <source>
        <strain evidence="6">EAD_L_NR</strain>
    </source>
</reference>
<keyword evidence="2" id="KW-0963">Cytoplasm</keyword>
<sequence length="821" mass="99908">MQENIMINHRDWEQFLQEEEEEEYKKRPFAILLSNNSLRGQMYRSGEMERPKERGRHRLRVENEMIRRREKESAREETWGGAERYYRHWEKANAKFDEWTSPRYYQDNNKLLAEIRRKRDKEELLEKRKEKLRRLLEEEQRSYEIELMVYKNKSLVSQRSDDVPLEVLREVNDAAKAVEEERRRREAETKLYHQWRKNNPIIRQYESKYRCKDIKLTWLDQQIEKRMQKEREEEEAKRILKERDERLKKEKEKEELYKKRTRRQKGEAKNRLGAADTTTETETGTQRRTKLQLDEIEEKQREEERRRRERECALYNLKQHKLKLKRKAADIQESLLQEQDTITKLKALQLEDLLQDEAVYDKQKEVWKREELSRQQLLKDVLDTIRDQVEQNLEKNREKQKQLLLEREEMAKRIDDYNKELEKLREEEMNRKVVTKKMLDDDIKVKNARKKQQENMKLREIDEELERIRREEERLQKEILRIQQRQGPFHAGAGDLIEIFRRQRPIGGRHVSEVLRGADRSEDCERQLPEWAWTRIRTFPKCLTTFVHAQRRKIIFFSGFNKEEASEAKQRFDILNRIIQIETSSLKNLRERDSNNNAEEFVGFPPGDLHDSLVDYKKLYRFSKLKIFKPISFDTRSSYFPEKIPGTCTCTPFKPDLDYESEYFKRINLKNYSSTRFTPPRSPHNLIEEVLHHDPWALLVATIFLNRTSCFCARPYVFWFLVENPDPLKVLAKCPRDLEKYFVNLGLQRTRAAQVWRMSRDFVHKHWRSVRELYGIGGYGETAFRMFCQGDFSVEPRDRFLRIYKAWYLKIATKRPPRTYE</sequence>
<comment type="caution">
    <text evidence="6">The sequence shown here is derived from an EMBL/GenBank/DDBJ whole genome shotgun (WGS) entry which is preliminary data.</text>
</comment>
<evidence type="ECO:0000256" key="1">
    <source>
        <dbReference type="ARBA" id="ARBA00004245"/>
    </source>
</evidence>
<dbReference type="PANTHER" id="PTHR31183:SF2">
    <property type="entry name" value="TRICHOPLEIN KERATIN FILAMENT-BINDING PROTEIN"/>
    <property type="match status" value="1"/>
</dbReference>
<evidence type="ECO:0000256" key="4">
    <source>
        <dbReference type="SAM" id="Coils"/>
    </source>
</evidence>
<feature type="compositionally biased region" description="Basic and acidic residues" evidence="5">
    <location>
        <begin position="255"/>
        <end position="270"/>
    </location>
</feature>
<evidence type="ECO:0000256" key="3">
    <source>
        <dbReference type="ARBA" id="ARBA00023212"/>
    </source>
</evidence>
<dbReference type="GO" id="GO:0003824">
    <property type="term" value="F:catalytic activity"/>
    <property type="evidence" value="ECO:0007669"/>
    <property type="project" value="InterPro"/>
</dbReference>
<evidence type="ECO:0000256" key="5">
    <source>
        <dbReference type="SAM" id="MobiDB-lite"/>
    </source>
</evidence>
<keyword evidence="4" id="KW-0175">Coiled coil</keyword>
<dbReference type="GO" id="GO:0006281">
    <property type="term" value="P:DNA repair"/>
    <property type="evidence" value="ECO:0007669"/>
    <property type="project" value="InterPro"/>
</dbReference>
<dbReference type="SUPFAM" id="SSF48150">
    <property type="entry name" value="DNA-glycosylase"/>
    <property type="match status" value="1"/>
</dbReference>
<dbReference type="InterPro" id="IPR011257">
    <property type="entry name" value="DNA_glycosylase"/>
</dbReference>
<keyword evidence="7" id="KW-1185">Reference proteome</keyword>
<dbReference type="GO" id="GO:0045095">
    <property type="term" value="C:keratin filament"/>
    <property type="evidence" value="ECO:0007669"/>
    <property type="project" value="TreeGrafter"/>
</dbReference>
<feature type="region of interest" description="Disordered" evidence="5">
    <location>
        <begin position="255"/>
        <end position="302"/>
    </location>
</feature>
<keyword evidence="3" id="KW-0206">Cytoskeleton</keyword>
<organism evidence="6 7">
    <name type="scientific">Exocentrus adspersus</name>
    <dbReference type="NCBI Taxonomy" id="1586481"/>
    <lineage>
        <taxon>Eukaryota</taxon>
        <taxon>Metazoa</taxon>
        <taxon>Ecdysozoa</taxon>
        <taxon>Arthropoda</taxon>
        <taxon>Hexapoda</taxon>
        <taxon>Insecta</taxon>
        <taxon>Pterygota</taxon>
        <taxon>Neoptera</taxon>
        <taxon>Endopterygota</taxon>
        <taxon>Coleoptera</taxon>
        <taxon>Polyphaga</taxon>
        <taxon>Cucujiformia</taxon>
        <taxon>Chrysomeloidea</taxon>
        <taxon>Cerambycidae</taxon>
        <taxon>Lamiinae</taxon>
        <taxon>Acanthocinini</taxon>
        <taxon>Exocentrus</taxon>
    </lineage>
</organism>
<dbReference type="EMBL" id="JANEYG010000041">
    <property type="protein sequence ID" value="KAJ8916673.1"/>
    <property type="molecule type" value="Genomic_DNA"/>
</dbReference>
<gene>
    <name evidence="6" type="ORF">NQ315_000318</name>
</gene>
<dbReference type="AlphaFoldDB" id="A0AAV8VQZ2"/>
<protein>
    <submittedName>
        <fullName evidence="6">Uncharacterized protein</fullName>
    </submittedName>
</protein>
<dbReference type="InterPro" id="IPR043596">
    <property type="entry name" value="CFAP53/TCHP"/>
</dbReference>
<proteinExistence type="predicted"/>
<dbReference type="GO" id="GO:0006915">
    <property type="term" value="P:apoptotic process"/>
    <property type="evidence" value="ECO:0007669"/>
    <property type="project" value="TreeGrafter"/>
</dbReference>
<evidence type="ECO:0000313" key="7">
    <source>
        <dbReference type="Proteomes" id="UP001159042"/>
    </source>
</evidence>
<name>A0AAV8VQZ2_9CUCU</name>
<feature type="coiled-coil region" evidence="4">
    <location>
        <begin position="451"/>
        <end position="485"/>
    </location>
</feature>
<feature type="coiled-coil region" evidence="4">
    <location>
        <begin position="108"/>
        <end position="188"/>
    </location>
</feature>
<feature type="compositionally biased region" description="Low complexity" evidence="5">
    <location>
        <begin position="277"/>
        <end position="286"/>
    </location>
</feature>
<evidence type="ECO:0000313" key="6">
    <source>
        <dbReference type="EMBL" id="KAJ8916673.1"/>
    </source>
</evidence>
<comment type="subcellular location">
    <subcellularLocation>
        <location evidence="1">Cytoplasm</location>
        <location evidence="1">Cytoskeleton</location>
    </subcellularLocation>
</comment>
<dbReference type="PANTHER" id="PTHR31183">
    <property type="entry name" value="TRICHOPLEIN KERATIN FILAMENT-BINDING PROTEIN FAMILY MEMBER"/>
    <property type="match status" value="1"/>
</dbReference>
<dbReference type="Gene3D" id="1.10.340.30">
    <property type="entry name" value="Hypothetical protein, domain 2"/>
    <property type="match status" value="1"/>
</dbReference>
<accession>A0AAV8VQZ2</accession>
<evidence type="ECO:0000256" key="2">
    <source>
        <dbReference type="ARBA" id="ARBA00022490"/>
    </source>
</evidence>